<feature type="compositionally biased region" description="Basic and acidic residues" evidence="1">
    <location>
        <begin position="1150"/>
        <end position="1160"/>
    </location>
</feature>
<feature type="region of interest" description="Disordered" evidence="1">
    <location>
        <begin position="2093"/>
        <end position="2120"/>
    </location>
</feature>
<accession>A0A0N1IB15</accession>
<feature type="compositionally biased region" description="Polar residues" evidence="1">
    <location>
        <begin position="2093"/>
        <end position="2114"/>
    </location>
</feature>
<feature type="compositionally biased region" description="Basic and acidic residues" evidence="1">
    <location>
        <begin position="538"/>
        <end position="551"/>
    </location>
</feature>
<evidence type="ECO:0000313" key="4">
    <source>
        <dbReference type="Proteomes" id="UP000053240"/>
    </source>
</evidence>
<organism evidence="3 4">
    <name type="scientific">Papilio machaon</name>
    <name type="common">Old World swallowtail butterfly</name>
    <dbReference type="NCBI Taxonomy" id="76193"/>
    <lineage>
        <taxon>Eukaryota</taxon>
        <taxon>Metazoa</taxon>
        <taxon>Ecdysozoa</taxon>
        <taxon>Arthropoda</taxon>
        <taxon>Hexapoda</taxon>
        <taxon>Insecta</taxon>
        <taxon>Pterygota</taxon>
        <taxon>Neoptera</taxon>
        <taxon>Endopterygota</taxon>
        <taxon>Lepidoptera</taxon>
        <taxon>Glossata</taxon>
        <taxon>Ditrysia</taxon>
        <taxon>Papilionoidea</taxon>
        <taxon>Papilionidae</taxon>
        <taxon>Papilioninae</taxon>
        <taxon>Papilio</taxon>
    </lineage>
</organism>
<dbReference type="InParanoid" id="A0A0N1IB15"/>
<keyword evidence="4" id="KW-1185">Reference proteome</keyword>
<protein>
    <submittedName>
        <fullName evidence="3">Uncharacterized protein</fullName>
    </submittedName>
</protein>
<feature type="compositionally biased region" description="Polar residues" evidence="1">
    <location>
        <begin position="1161"/>
        <end position="1176"/>
    </location>
</feature>
<proteinExistence type="predicted"/>
<evidence type="ECO:0000256" key="1">
    <source>
        <dbReference type="SAM" id="MobiDB-lite"/>
    </source>
</evidence>
<feature type="chain" id="PRO_5005873831" evidence="2">
    <location>
        <begin position="22"/>
        <end position="3077"/>
    </location>
</feature>
<evidence type="ECO:0000313" key="3">
    <source>
        <dbReference type="EMBL" id="KPJ20170.1"/>
    </source>
</evidence>
<feature type="region of interest" description="Disordered" evidence="1">
    <location>
        <begin position="698"/>
        <end position="725"/>
    </location>
</feature>
<dbReference type="Proteomes" id="UP000053240">
    <property type="component" value="Unassembled WGS sequence"/>
</dbReference>
<dbReference type="STRING" id="76193.A0A0N1IB15"/>
<feature type="region of interest" description="Disordered" evidence="1">
    <location>
        <begin position="1119"/>
        <end position="1176"/>
    </location>
</feature>
<feature type="compositionally biased region" description="Polar residues" evidence="1">
    <location>
        <begin position="704"/>
        <end position="725"/>
    </location>
</feature>
<sequence length="3077" mass="349896">MSFKIKALLPLVLICCGGVRIEPGGGVGADDLAAEDSALLTHFLKTIDAATDENDLLNVTSTILNNLCVCIRESLIAKQLNIVNKNVLIPVSEAPVEEDLDHYKSIYDRTCHDLLPLQLPDVTLPRVSGHIPKCSRFDFVRKYEESFKDNQFKSKFKKIMYDILIKSKDRHKYEIKKYNLYEKPQTFDRNVMRSVIIIITLNLPKSLEAKTESSTVRLSEIDAALEDKGNIYVDFIDPAYDPKHTKISSAKNVSYCNLKSVLTVLLESEENNLTKTFKLIRKSGTIKVYTSLSTNYPYEQYSDICCYKNNTNNYCKTSMNDVNLEESKLNKGEQTDQVSKHKETITKIETLIQIYNNKLIRGQGKTEIVRTDKVQITNNKNHYYSKVVLDHKKQSTNFSNQHFTYHYKKYMSAKINNIHKNEKSNAKNNRLITTSHTTIDSLLNSQRTTDFVDVTNNEISNTVEAEKIYLKVCNYNIWSNTTIKNHYIVSNNTIPKNITFIPVPLQVPTKPKLSDNSWRVNPTETYISNYVGSTQQKTDTEVKVQRNKTEPELTEPPAYNRNNNRTTNIIKHNYTTNTPRSKILTTTKQFDNIFTKTYASGETNRSYVKSIQHTSPLNVLKEVNYESLMMNSLTTSNVIINKITKRWITPNETDITLQQSNGFSLLENPRVTKSYPYTLSTPNPNTQIQSLEINSTRSHDIQPTPYNIVTKSEGTRSSTEPTSSIKNDLRNRTLTLSKKSQLSKSLIKEIYQKKSQKTNVSHNKVIQSQESEITSSDDSLVSVTSMKNTNKRNTSHIEGTTISLMNNIKMNNHFHLQISTELPTSPISFKKAHQQSHTATEYFLHTLNPAIQKVTTPTLKSVNNYIDTSISSLIPTVLYSETITSTSSFYKNYTKSKTNATHGNIINGILNSLNNKTKIYREKYSNSNITVMKDGVTASHSVQNVTKTADSTRIPTFSPSVPVASTSRYYTNNKKSYTKSIFGQLANDSKSRKNQTKSVTFPNSEKYTNSTTTIEQTKTTSVYTLRTYYDPSNLIIHKDKVTSTHNVENITQTAVSPQIPKFLYSMPITSTSSSYKNAISSDSKSVYKVNDIKSRNNQGKTLTTTSESYPKIIITTEKKKTKSPMYSPKPRSINVKNKIHSNLARTTQKSKSDAKSEKNNLTKTTRQDNTTSRSFNTQVYYQNKINNLSNNESFTRDRFYEYRPFNVDKTKSNSSNVSAITTSTYFSNYEDKYFNVGRNKDYLLHNESVNRESKSSLSLFEQEMNNASIQNGNKINRFTIEAIVTKTKGILPKNENTKTSIEYYNKTKQVKTENTPTVFDEFALSDNLINVPFTPQLRLTTKEISIPITSPDGKSNELYVGGDSTFLTSTNKIKSNKKPTTLKLRSRNTIDISALVQTPIVSKLKLGRVIDIVDHTQRHIDLSSRQRLRQDATFAATKTDNTEEYGVDKIQVHKNEAKNGSTVNFPMYFKTTKRANRNYDNFFKITQSANSIADVFANESYDKKGIESRTSNKENTVKLSKDLFSKTIAKTTLPLPSKDYRSSITSTSVSKIEDIAAKANNKNDTKYIHTTGSNTQTKLFQYKGENTLSRVFNNAPYTDAMLQKSENLRLSELDEVGLTNQPIQNNTKLSLEPRLTGDRVLDPTFNTRPRGIVPVTLIPTNSNKELSLQNKLETTTKRTPITRYKQSSNNLRNLEQYSNQTNTTQIKKSDIARTTNILNYRQTIATKDNNGGKLVTSNKYSTALPALKKTMKSVKSAISTAKYSSDFKDISGTVKLFVQNSSISEQTLAIDTYKHEQYSNESLYLRQSKTENVVMNNSEIKTFSYAVNEINSTNISVPFIQNSIRLVSPNKIIITEYNNKANELTNKKKVLKASIFTKKNKDHYMEKKIVPIISNHSEKVLFDSLPSYSEENESVMNETNDTKVSLTNASRFIKSSFTSPNITKTTVNNVSKIQLWHSLHEATNSFIDLTTKSAHFEDLEGISNETKFTTQSYSLYTSTPSMYFNEKIREKFNSNDSLKANKTSSDQNGQFQHLELNETKFTAINISDGKLTDNVSRINKIERTYKARSEEFKTLVYFKPKVNSTAAVQAYTSKGNQQNAASESYGSTSKDFTSSPPPNMSVEQILNSIEINNYTIAAKSNDDINNTLSTNNNLSNTEKPPFSKLTQHLAEHLTTLRTNNKAVKDILDRTSYKKEEFYKATNDLNGIKALTAATSWTIPLNNNKHSTDNVRSNAINTTPTMKMPPDNINNHNDIPEHFTNRSTHNIDSVFRVSSSLLQNTRSLASYDDNKYTKYTKSLSLKLSSVAPSRRSPSEIDSETTVTKNYNESLQTISNLLINSKNNYSIENTIMFTNNSKNGINDTKILCKGPLIIASNVILLTNPESCGNPGNIKSTGNLRFPLIILTNSSNPTMKMNSDLNKTNKSIIKMDPMTVYNILLENAAKIVKEPNQYLHINDLSETPLEAINIELGHDTNASIPNEKYNDNEVELGNKTIQAIAQSINKTKKDRDSGIPQSADVTSASYSYNANSNSTRTNKVRITDNKLTLVPDTDYSTKLFTKSITEINYSSFTRQYEVLNNLKTATAAFGKTHGTIHYNAYYLDGEKNKQNENKIYSENKIREYSNDLIKQSEGSRTPEQNKIDNMEMIPDYLQLNPHINLSKSKDPYSISNLSNHKNNLVKLSNPFKMVANKNEANPYLSAALNNHPNIFYRYNKKQNQVKETKQKTNVNSNNNLVATTRTIMEHVTDTTKENKIIKYNSYQPASHISDVSLDSNMQFLQSLNSNNRKTLSNAKITLFKKFNHQTTDFKNIFKLGRKDENDDQFILKYNRRYKTITEKLKTSSTAAVERYNESQTTAQQVMKDLLNFTRKQRTFFTINTKDFFSQRRFYSKDVFKDLTKARRVPFLLQYPATPRATHVVLRPVFRNYGVVNVRQEHNFAAAPSARKDARQYENRLKDDEKSKLSLWQDKIVSFQNLLLDELKSNVLEKPEAAAPATERSVFDGLYNYNDLQAPAKIKKYYLKYLTGANNNKIAKNLEVYRRKLDPKNFKNISTTTESSSKRSRRTIFFLSPTVPYNRYF</sequence>
<gene>
    <name evidence="3" type="ORF">RR48_02428</name>
</gene>
<dbReference type="EMBL" id="KQ459753">
    <property type="protein sequence ID" value="KPJ20170.1"/>
    <property type="molecule type" value="Genomic_DNA"/>
</dbReference>
<feature type="signal peptide" evidence="2">
    <location>
        <begin position="1"/>
        <end position="21"/>
    </location>
</feature>
<name>A0A0N1IB15_PAPMA</name>
<feature type="region of interest" description="Disordered" evidence="1">
    <location>
        <begin position="534"/>
        <end position="565"/>
    </location>
</feature>
<reference evidence="3 4" key="1">
    <citation type="journal article" date="2015" name="Nat. Commun.">
        <title>Outbred genome sequencing and CRISPR/Cas9 gene editing in butterflies.</title>
        <authorList>
            <person name="Li X."/>
            <person name="Fan D."/>
            <person name="Zhang W."/>
            <person name="Liu G."/>
            <person name="Zhang L."/>
            <person name="Zhao L."/>
            <person name="Fang X."/>
            <person name="Chen L."/>
            <person name="Dong Y."/>
            <person name="Chen Y."/>
            <person name="Ding Y."/>
            <person name="Zhao R."/>
            <person name="Feng M."/>
            <person name="Zhu Y."/>
            <person name="Feng Y."/>
            <person name="Jiang X."/>
            <person name="Zhu D."/>
            <person name="Xiang H."/>
            <person name="Feng X."/>
            <person name="Li S."/>
            <person name="Wang J."/>
            <person name="Zhang G."/>
            <person name="Kronforst M.R."/>
            <person name="Wang W."/>
        </authorList>
    </citation>
    <scope>NUCLEOTIDE SEQUENCE [LARGE SCALE GENOMIC DNA]</scope>
    <source>
        <strain evidence="3">Ya'a_city_454_Pm</strain>
        <tissue evidence="3">Whole body</tissue>
    </source>
</reference>
<evidence type="ECO:0000256" key="2">
    <source>
        <dbReference type="SAM" id="SignalP"/>
    </source>
</evidence>
<keyword evidence="2" id="KW-0732">Signal</keyword>